<name>A0A6H5IE11_9HYME</name>
<dbReference type="OrthoDB" id="6780105at2759"/>
<evidence type="ECO:0008006" key="3">
    <source>
        <dbReference type="Google" id="ProtNLM"/>
    </source>
</evidence>
<reference evidence="1 2" key="1">
    <citation type="submission" date="2020-02" db="EMBL/GenBank/DDBJ databases">
        <authorList>
            <person name="Ferguson B K."/>
        </authorList>
    </citation>
    <scope>NUCLEOTIDE SEQUENCE [LARGE SCALE GENOMIC DNA]</scope>
</reference>
<proteinExistence type="predicted"/>
<evidence type="ECO:0000313" key="2">
    <source>
        <dbReference type="Proteomes" id="UP000479190"/>
    </source>
</evidence>
<dbReference type="Proteomes" id="UP000479190">
    <property type="component" value="Unassembled WGS sequence"/>
</dbReference>
<keyword evidence="2" id="KW-1185">Reference proteome</keyword>
<gene>
    <name evidence="1" type="ORF">TBRA_LOCUS5588</name>
</gene>
<organism evidence="1 2">
    <name type="scientific">Trichogramma brassicae</name>
    <dbReference type="NCBI Taxonomy" id="86971"/>
    <lineage>
        <taxon>Eukaryota</taxon>
        <taxon>Metazoa</taxon>
        <taxon>Ecdysozoa</taxon>
        <taxon>Arthropoda</taxon>
        <taxon>Hexapoda</taxon>
        <taxon>Insecta</taxon>
        <taxon>Pterygota</taxon>
        <taxon>Neoptera</taxon>
        <taxon>Endopterygota</taxon>
        <taxon>Hymenoptera</taxon>
        <taxon>Apocrita</taxon>
        <taxon>Proctotrupomorpha</taxon>
        <taxon>Chalcidoidea</taxon>
        <taxon>Trichogrammatidae</taxon>
        <taxon>Trichogramma</taxon>
    </lineage>
</organism>
<dbReference type="AlphaFoldDB" id="A0A6H5IE11"/>
<sequence length="274" mass="30857">MDEHLCIVRDKVNRVAGALLGFMTNIGGPRSSRHRLYASVVDSILLYGAPAWSEAAKTHDYVCRAASIHRRACLRVICGFCTISNKASYVVASIPPLELLIDERSRKKISPLLPLVQKIVMGQNNTFLQNRAHNLSAIRTHSNGVVIQFRKTTWKGLDCNNLQMRCSERREKRLKRSPRRSLLRIILRKMITRMVKQTAREGVSAICRSPYRCEPCVRVSKRAAVDEATARGNSHESLSPFYTSVSLPHCIADLAAEQSSQIKFFCILICATEF</sequence>
<accession>A0A6H5IE11</accession>
<evidence type="ECO:0000313" key="1">
    <source>
        <dbReference type="EMBL" id="CAB0033690.1"/>
    </source>
</evidence>
<dbReference type="EMBL" id="CADCXV010000717">
    <property type="protein sequence ID" value="CAB0033690.1"/>
    <property type="molecule type" value="Genomic_DNA"/>
</dbReference>
<protein>
    <recommendedName>
        <fullName evidence="3">Reverse transcriptase</fullName>
    </recommendedName>
</protein>